<organism evidence="4 5">
    <name type="scientific">Yoonia tamlensis</name>
    <dbReference type="NCBI Taxonomy" id="390270"/>
    <lineage>
        <taxon>Bacteria</taxon>
        <taxon>Pseudomonadati</taxon>
        <taxon>Pseudomonadota</taxon>
        <taxon>Alphaproteobacteria</taxon>
        <taxon>Rhodobacterales</taxon>
        <taxon>Paracoccaceae</taxon>
        <taxon>Yoonia</taxon>
    </lineage>
</organism>
<evidence type="ECO:0000313" key="5">
    <source>
        <dbReference type="Proteomes" id="UP000199478"/>
    </source>
</evidence>
<evidence type="ECO:0000256" key="3">
    <source>
        <dbReference type="SAM" id="SignalP"/>
    </source>
</evidence>
<feature type="compositionally biased region" description="Acidic residues" evidence="1">
    <location>
        <begin position="60"/>
        <end position="71"/>
    </location>
</feature>
<dbReference type="EMBL" id="FOYP01000001">
    <property type="protein sequence ID" value="SFR31854.1"/>
    <property type="molecule type" value="Genomic_DNA"/>
</dbReference>
<name>A0A1I6FPP8_9RHOB</name>
<keyword evidence="5" id="KW-1185">Reference proteome</keyword>
<reference evidence="5" key="1">
    <citation type="submission" date="2016-10" db="EMBL/GenBank/DDBJ databases">
        <authorList>
            <person name="Varghese N."/>
            <person name="Submissions S."/>
        </authorList>
    </citation>
    <scope>NUCLEOTIDE SEQUENCE [LARGE SCALE GENOMIC DNA]</scope>
    <source>
        <strain evidence="5">DSM 26879</strain>
    </source>
</reference>
<keyword evidence="3" id="KW-0732">Signal</keyword>
<gene>
    <name evidence="4" type="ORF">SAMN04488005_0195</name>
</gene>
<keyword evidence="2" id="KW-1133">Transmembrane helix</keyword>
<keyword evidence="2" id="KW-0472">Membrane</keyword>
<dbReference type="STRING" id="390270.SAMN04488005_0195"/>
<feature type="region of interest" description="Disordered" evidence="1">
    <location>
        <begin position="52"/>
        <end position="71"/>
    </location>
</feature>
<dbReference type="InterPro" id="IPR046619">
    <property type="entry name" value="DUF6732"/>
</dbReference>
<evidence type="ECO:0000256" key="2">
    <source>
        <dbReference type="SAM" id="Phobius"/>
    </source>
</evidence>
<sequence length="71" mass="7247">MRLFITSILTMTGSAAAAHPGHWAEAAGHDHWAAGIAIGLAGLAALWGAAKGKKEKEAIDETEEGPEGEPA</sequence>
<feature type="chain" id="PRO_5011459483" description="LPXTG-motif cell wall anchor domain-containing protein" evidence="3">
    <location>
        <begin position="18"/>
        <end position="71"/>
    </location>
</feature>
<evidence type="ECO:0008006" key="6">
    <source>
        <dbReference type="Google" id="ProtNLM"/>
    </source>
</evidence>
<dbReference type="Pfam" id="PF20506">
    <property type="entry name" value="DUF6732"/>
    <property type="match status" value="1"/>
</dbReference>
<dbReference type="RefSeq" id="WP_090195261.1">
    <property type="nucleotide sequence ID" value="NZ_FOYP01000001.1"/>
</dbReference>
<accession>A0A1I6FPP8</accession>
<evidence type="ECO:0000256" key="1">
    <source>
        <dbReference type="SAM" id="MobiDB-lite"/>
    </source>
</evidence>
<keyword evidence="2" id="KW-0812">Transmembrane</keyword>
<proteinExistence type="predicted"/>
<feature type="signal peptide" evidence="3">
    <location>
        <begin position="1"/>
        <end position="17"/>
    </location>
</feature>
<feature type="transmembrane region" description="Helical" evidence="2">
    <location>
        <begin position="32"/>
        <end position="50"/>
    </location>
</feature>
<dbReference type="AlphaFoldDB" id="A0A1I6FPP8"/>
<dbReference type="Proteomes" id="UP000199478">
    <property type="component" value="Unassembled WGS sequence"/>
</dbReference>
<protein>
    <recommendedName>
        <fullName evidence="6">LPXTG-motif cell wall anchor domain-containing protein</fullName>
    </recommendedName>
</protein>
<evidence type="ECO:0000313" key="4">
    <source>
        <dbReference type="EMBL" id="SFR31854.1"/>
    </source>
</evidence>